<sequence length="126" mass="14548">MSDSADRTELAQLEDEWMSAMQARDMDRLEELVAPGFRFTAIHLYPEPMSREQWMGAAREGYTITSFAYEHMDIDVFGDTGVVHARYSQVASWDQNNLSNVFRLTDVWSRRDGKWQVVARHSSILG</sequence>
<keyword evidence="3" id="KW-1185">Reference proteome</keyword>
<dbReference type="Proteomes" id="UP001149140">
    <property type="component" value="Unassembled WGS sequence"/>
</dbReference>
<evidence type="ECO:0000259" key="1">
    <source>
        <dbReference type="Pfam" id="PF14534"/>
    </source>
</evidence>
<dbReference type="InterPro" id="IPR027843">
    <property type="entry name" value="DUF4440"/>
</dbReference>
<protein>
    <submittedName>
        <fullName evidence="2">Nuclear transport factor 2 family protein</fullName>
    </submittedName>
</protein>
<evidence type="ECO:0000313" key="2">
    <source>
        <dbReference type="EMBL" id="MDA0161249.1"/>
    </source>
</evidence>
<dbReference type="SUPFAM" id="SSF54427">
    <property type="entry name" value="NTF2-like"/>
    <property type="match status" value="1"/>
</dbReference>
<reference evidence="2" key="1">
    <citation type="submission" date="2022-10" db="EMBL/GenBank/DDBJ databases">
        <title>The WGS of Solirubrobacter ginsenosidimutans DSM 21036.</title>
        <authorList>
            <person name="Jiang Z."/>
        </authorList>
    </citation>
    <scope>NUCLEOTIDE SEQUENCE</scope>
    <source>
        <strain evidence="2">DSM 21036</strain>
    </source>
</reference>
<organism evidence="2 3">
    <name type="scientific">Solirubrobacter ginsenosidimutans</name>
    <dbReference type="NCBI Taxonomy" id="490573"/>
    <lineage>
        <taxon>Bacteria</taxon>
        <taxon>Bacillati</taxon>
        <taxon>Actinomycetota</taxon>
        <taxon>Thermoleophilia</taxon>
        <taxon>Solirubrobacterales</taxon>
        <taxon>Solirubrobacteraceae</taxon>
        <taxon>Solirubrobacter</taxon>
    </lineage>
</organism>
<dbReference type="InterPro" id="IPR032710">
    <property type="entry name" value="NTF2-like_dom_sf"/>
</dbReference>
<evidence type="ECO:0000313" key="3">
    <source>
        <dbReference type="Proteomes" id="UP001149140"/>
    </source>
</evidence>
<feature type="domain" description="DUF4440" evidence="1">
    <location>
        <begin position="10"/>
        <end position="117"/>
    </location>
</feature>
<dbReference type="AlphaFoldDB" id="A0A9X3S0F1"/>
<name>A0A9X3S0F1_9ACTN</name>
<gene>
    <name evidence="2" type="ORF">OM076_13305</name>
</gene>
<dbReference type="RefSeq" id="WP_270040446.1">
    <property type="nucleotide sequence ID" value="NZ_JAPDOD010000010.1"/>
</dbReference>
<dbReference type="Gene3D" id="3.10.450.50">
    <property type="match status" value="1"/>
</dbReference>
<accession>A0A9X3S0F1</accession>
<proteinExistence type="predicted"/>
<dbReference type="Pfam" id="PF14534">
    <property type="entry name" value="DUF4440"/>
    <property type="match status" value="1"/>
</dbReference>
<comment type="caution">
    <text evidence="2">The sequence shown here is derived from an EMBL/GenBank/DDBJ whole genome shotgun (WGS) entry which is preliminary data.</text>
</comment>
<dbReference type="EMBL" id="JAPDOD010000010">
    <property type="protein sequence ID" value="MDA0161249.1"/>
    <property type="molecule type" value="Genomic_DNA"/>
</dbReference>